<evidence type="ECO:0000313" key="3">
    <source>
        <dbReference type="EMBL" id="KAF7506963.1"/>
    </source>
</evidence>
<feature type="region of interest" description="Disordered" evidence="2">
    <location>
        <begin position="60"/>
        <end position="119"/>
    </location>
</feature>
<gene>
    <name evidence="3" type="ORF">GJ744_011094</name>
</gene>
<dbReference type="EMBL" id="JAACFV010000077">
    <property type="protein sequence ID" value="KAF7506963.1"/>
    <property type="molecule type" value="Genomic_DNA"/>
</dbReference>
<comment type="caution">
    <text evidence="3">The sequence shown here is derived from an EMBL/GenBank/DDBJ whole genome shotgun (WGS) entry which is preliminary data.</text>
</comment>
<protein>
    <submittedName>
        <fullName evidence="3">Uncharacterized protein</fullName>
    </submittedName>
</protein>
<feature type="region of interest" description="Disordered" evidence="2">
    <location>
        <begin position="528"/>
        <end position="563"/>
    </location>
</feature>
<evidence type="ECO:0000256" key="2">
    <source>
        <dbReference type="SAM" id="MobiDB-lite"/>
    </source>
</evidence>
<dbReference type="AlphaFoldDB" id="A0A8H7ADM8"/>
<feature type="compositionally biased region" description="Polar residues" evidence="2">
    <location>
        <begin position="82"/>
        <end position="91"/>
    </location>
</feature>
<dbReference type="OrthoDB" id="4156714at2759"/>
<feature type="coiled-coil region" evidence="1">
    <location>
        <begin position="134"/>
        <end position="189"/>
    </location>
</feature>
<proteinExistence type="predicted"/>
<feature type="compositionally biased region" description="Basic and acidic residues" evidence="2">
    <location>
        <begin position="69"/>
        <end position="78"/>
    </location>
</feature>
<keyword evidence="1" id="KW-0175">Coiled coil</keyword>
<organism evidence="3 4">
    <name type="scientific">Endocarpon pusillum</name>
    <dbReference type="NCBI Taxonomy" id="364733"/>
    <lineage>
        <taxon>Eukaryota</taxon>
        <taxon>Fungi</taxon>
        <taxon>Dikarya</taxon>
        <taxon>Ascomycota</taxon>
        <taxon>Pezizomycotina</taxon>
        <taxon>Eurotiomycetes</taxon>
        <taxon>Chaetothyriomycetidae</taxon>
        <taxon>Verrucariales</taxon>
        <taxon>Verrucariaceae</taxon>
        <taxon>Endocarpon</taxon>
    </lineage>
</organism>
<sequence>MGRKKSIAKADSLMQDDGKARRDQNNLPADQAETAIGDTCAYVVLNATGHVVTHQTKLQCEGHRSRRSAVRDDSKASEVGDATNTSYNSKNNDQDDVIENPKARKQRTRNKEQPEPEETLEYLRSEREYFRGLYEQEKAKTKDLKTKKAAINKENISRRKNQTTLRQEIKSWQAETQNEQKSVAELQKKLADKVQIIAKSSEAVFRHIGKGASDTLDDNHIPGRLKEVRMMRQNWVSEHAISSLDGVPKQLINRLLEYGMPKGVSLLEKQSIYQLFIREQGAPRMLLGILLSHSCRQLLEDSFVSVERVGDVEKIGLQRVLDHGMPRSERMTRAWVQLTAKILNLGYDSVGDNANEGEDGLESLPRVRGVYYERLAEEIRDDAHYLLKGLYENRSRLRFEDLLHSIRTTGALCAELWAQEAQMRLSSQEFEMETVFSSDSRLLRPNSCMCLDVMDRRFDGRKVMLVVEPGLYASSNEDDKDYEEWRPWMPAIIWLSEQDPNRIQSSTAAPTEDADDTITEAKRRLNAVDSQLQRPSKSSKHEHAHFPHETESESQDGLPSSQTVEVVHRLIVSDGLVEDAQMEASGSKSPLSGSLSLSQDSQCPVASLSAGGDPIPPPGEEHDICGEEPIAHAISGSSERQDVQTKTSQDFYRAGFPKEDENRVMEHEEGGGMAADRSSEVAASYEKLQYIEAGTFEQPLDVK</sequence>
<feature type="compositionally biased region" description="Basic and acidic residues" evidence="2">
    <location>
        <begin position="539"/>
        <end position="551"/>
    </location>
</feature>
<reference evidence="3" key="1">
    <citation type="submission" date="2020-02" db="EMBL/GenBank/DDBJ databases">
        <authorList>
            <person name="Palmer J.M."/>
        </authorList>
    </citation>
    <scope>NUCLEOTIDE SEQUENCE</scope>
    <source>
        <strain evidence="3">EPUS1.4</strain>
        <tissue evidence="3">Thallus</tissue>
    </source>
</reference>
<keyword evidence="4" id="KW-1185">Reference proteome</keyword>
<feature type="region of interest" description="Disordered" evidence="2">
    <location>
        <begin position="1"/>
        <end position="30"/>
    </location>
</feature>
<evidence type="ECO:0000313" key="4">
    <source>
        <dbReference type="Proteomes" id="UP000606974"/>
    </source>
</evidence>
<evidence type="ECO:0000256" key="1">
    <source>
        <dbReference type="SAM" id="Coils"/>
    </source>
</evidence>
<dbReference type="Proteomes" id="UP000606974">
    <property type="component" value="Unassembled WGS sequence"/>
</dbReference>
<name>A0A8H7ADM8_9EURO</name>
<accession>A0A8H7ADM8</accession>